<dbReference type="PANTHER" id="PTHR47990">
    <property type="entry name" value="2-OXOGLUTARATE (2OG) AND FE(II)-DEPENDENT OXYGENASE SUPERFAMILY PROTEIN-RELATED"/>
    <property type="match status" value="1"/>
</dbReference>
<protein>
    <submittedName>
        <fullName evidence="2">Uncharacterized protein</fullName>
    </submittedName>
</protein>
<dbReference type="SUPFAM" id="SSF51197">
    <property type="entry name" value="Clavaminate synthase-like"/>
    <property type="match status" value="1"/>
</dbReference>
<comment type="caution">
    <text evidence="2">The sequence shown here is derived from an EMBL/GenBank/DDBJ whole genome shotgun (WGS) entry which is preliminary data.</text>
</comment>
<keyword evidence="1" id="KW-0560">Oxidoreductase</keyword>
<comment type="similarity">
    <text evidence="1">Belongs to the iron/ascorbate-dependent oxidoreductase family.</text>
</comment>
<reference evidence="2" key="1">
    <citation type="submission" date="2022-03" db="EMBL/GenBank/DDBJ databases">
        <authorList>
            <person name="Martin C."/>
        </authorList>
    </citation>
    <scope>NUCLEOTIDE SEQUENCE</scope>
</reference>
<dbReference type="Proteomes" id="UP000749559">
    <property type="component" value="Unassembled WGS sequence"/>
</dbReference>
<dbReference type="InterPro" id="IPR026992">
    <property type="entry name" value="DIOX_N"/>
</dbReference>
<sequence length="324" mass="36859">MAGVPVIDFQVYGLDGATDIVPTDTDLKKVAVEMYDALTNVGCLYIKNHGMSPKMVKRLEAAALQFFSLPIEEKMKFKGNAITHGYVPMGVERLGNATEPDVKESFVYFPENLAPWPEIEDFKESFIDVFHNFTILLHRILEVLALSLDLEREFFKKHHCTLERQGGTVMRTALYPKMPDDFKKTDGQLRCSEHTDWGTVTVIHQDNVGGLQVKTKSGEWIDVKPKDGTFVVQIADLMQRWTSNKFYAPPHRVLKLPDETNSFIGAKRSRFSLIYFGNPDSDTVVQGIDGSKYEPIIASHYYEELNEKASKQGYEETFHHTLDI</sequence>
<dbReference type="AlphaFoldDB" id="A0A8J1TNS8"/>
<dbReference type="Gene3D" id="2.60.120.330">
    <property type="entry name" value="B-lactam Antibiotic, Isopenicillin N Synthase, Chain"/>
    <property type="match status" value="1"/>
</dbReference>
<organism evidence="2 3">
    <name type="scientific">Owenia fusiformis</name>
    <name type="common">Polychaete worm</name>
    <dbReference type="NCBI Taxonomy" id="6347"/>
    <lineage>
        <taxon>Eukaryota</taxon>
        <taxon>Metazoa</taxon>
        <taxon>Spiralia</taxon>
        <taxon>Lophotrochozoa</taxon>
        <taxon>Annelida</taxon>
        <taxon>Polychaeta</taxon>
        <taxon>Sedentaria</taxon>
        <taxon>Canalipalpata</taxon>
        <taxon>Sabellida</taxon>
        <taxon>Oweniida</taxon>
        <taxon>Oweniidae</taxon>
        <taxon>Owenia</taxon>
    </lineage>
</organism>
<dbReference type="EMBL" id="CAIIXF020000012">
    <property type="protein sequence ID" value="CAH1802466.1"/>
    <property type="molecule type" value="Genomic_DNA"/>
</dbReference>
<dbReference type="InterPro" id="IPR044861">
    <property type="entry name" value="IPNS-like_FE2OG_OXY"/>
</dbReference>
<dbReference type="GO" id="GO:0046872">
    <property type="term" value="F:metal ion binding"/>
    <property type="evidence" value="ECO:0007669"/>
    <property type="project" value="UniProtKB-KW"/>
</dbReference>
<accession>A0A8J1TNS8</accession>
<proteinExistence type="inferred from homology"/>
<dbReference type="InterPro" id="IPR027443">
    <property type="entry name" value="IPNS-like_sf"/>
</dbReference>
<dbReference type="InterPro" id="IPR050231">
    <property type="entry name" value="Iron_ascorbate_oxido_reductase"/>
</dbReference>
<evidence type="ECO:0000313" key="3">
    <source>
        <dbReference type="Proteomes" id="UP000749559"/>
    </source>
</evidence>
<gene>
    <name evidence="2" type="ORF">OFUS_LOCUS26140</name>
</gene>
<dbReference type="OrthoDB" id="288590at2759"/>
<dbReference type="InterPro" id="IPR005123">
    <property type="entry name" value="Oxoglu/Fe-dep_dioxygenase_dom"/>
</dbReference>
<name>A0A8J1TNS8_OWEFU</name>
<dbReference type="PROSITE" id="PS51471">
    <property type="entry name" value="FE2OG_OXY"/>
    <property type="match status" value="1"/>
</dbReference>
<keyword evidence="1" id="KW-0479">Metal-binding</keyword>
<evidence type="ECO:0000256" key="1">
    <source>
        <dbReference type="RuleBase" id="RU003682"/>
    </source>
</evidence>
<keyword evidence="3" id="KW-1185">Reference proteome</keyword>
<dbReference type="Pfam" id="PF14226">
    <property type="entry name" value="DIOX_N"/>
    <property type="match status" value="1"/>
</dbReference>
<dbReference type="GO" id="GO:0016491">
    <property type="term" value="F:oxidoreductase activity"/>
    <property type="evidence" value="ECO:0007669"/>
    <property type="project" value="UniProtKB-KW"/>
</dbReference>
<evidence type="ECO:0000313" key="2">
    <source>
        <dbReference type="EMBL" id="CAH1802466.1"/>
    </source>
</evidence>
<keyword evidence="1" id="KW-0408">Iron</keyword>
<dbReference type="Pfam" id="PF03171">
    <property type="entry name" value="2OG-FeII_Oxy"/>
    <property type="match status" value="1"/>
</dbReference>